<reference evidence="5" key="1">
    <citation type="submission" date="2021-02" db="EMBL/GenBank/DDBJ databases">
        <authorList>
            <person name="Nowell W R."/>
        </authorList>
    </citation>
    <scope>NUCLEOTIDE SEQUENCE</scope>
</reference>
<dbReference type="EMBL" id="CAJNOJ010000280">
    <property type="protein sequence ID" value="CAF1365348.1"/>
    <property type="molecule type" value="Genomic_DNA"/>
</dbReference>
<evidence type="ECO:0000313" key="6">
    <source>
        <dbReference type="Proteomes" id="UP000663852"/>
    </source>
</evidence>
<gene>
    <name evidence="5" type="ORF">EDS130_LOCUS34061</name>
</gene>
<evidence type="ECO:0000256" key="3">
    <source>
        <dbReference type="SAM" id="MobiDB-lite"/>
    </source>
</evidence>
<dbReference type="CDD" id="cd05819">
    <property type="entry name" value="NHL"/>
    <property type="match status" value="1"/>
</dbReference>
<evidence type="ECO:0000256" key="1">
    <source>
        <dbReference type="ARBA" id="ARBA00022729"/>
    </source>
</evidence>
<accession>A0A815IH63</accession>
<evidence type="ECO:0000256" key="4">
    <source>
        <dbReference type="SAM" id="Phobius"/>
    </source>
</evidence>
<keyword evidence="4" id="KW-0472">Membrane</keyword>
<evidence type="ECO:0000313" key="5">
    <source>
        <dbReference type="EMBL" id="CAF1365348.1"/>
    </source>
</evidence>
<proteinExistence type="predicted"/>
<keyword evidence="4" id="KW-0812">Transmembrane</keyword>
<dbReference type="OrthoDB" id="342730at2759"/>
<name>A0A815IH63_ADIRI</name>
<dbReference type="PANTHER" id="PTHR10680:SF28">
    <property type="entry name" value="SMP-30_GLUCONOLACTONASE_LRE-LIKE REGION DOMAIN-CONTAINING PROTEIN"/>
    <property type="match status" value="1"/>
</dbReference>
<comment type="caution">
    <text evidence="5">The sequence shown here is derived from an EMBL/GenBank/DDBJ whole genome shotgun (WGS) entry which is preliminary data.</text>
</comment>
<dbReference type="PANTHER" id="PTHR10680">
    <property type="entry name" value="PEPTIDYL-GLYCINE ALPHA-AMIDATING MONOOXYGENASE"/>
    <property type="match status" value="1"/>
</dbReference>
<dbReference type="Proteomes" id="UP000663852">
    <property type="component" value="Unassembled WGS sequence"/>
</dbReference>
<keyword evidence="1" id="KW-0732">Signal</keyword>
<dbReference type="AlphaFoldDB" id="A0A815IH63"/>
<dbReference type="SUPFAM" id="SSF63829">
    <property type="entry name" value="Calcium-dependent phosphotriesterase"/>
    <property type="match status" value="1"/>
</dbReference>
<dbReference type="GO" id="GO:0005576">
    <property type="term" value="C:extracellular region"/>
    <property type="evidence" value="ECO:0007669"/>
    <property type="project" value="TreeGrafter"/>
</dbReference>
<dbReference type="InterPro" id="IPR011042">
    <property type="entry name" value="6-blade_b-propeller_TolB-like"/>
</dbReference>
<organism evidence="5 6">
    <name type="scientific">Adineta ricciae</name>
    <name type="common">Rotifer</name>
    <dbReference type="NCBI Taxonomy" id="249248"/>
    <lineage>
        <taxon>Eukaryota</taxon>
        <taxon>Metazoa</taxon>
        <taxon>Spiralia</taxon>
        <taxon>Gnathifera</taxon>
        <taxon>Rotifera</taxon>
        <taxon>Eurotatoria</taxon>
        <taxon>Bdelloidea</taxon>
        <taxon>Adinetida</taxon>
        <taxon>Adinetidae</taxon>
        <taxon>Adineta</taxon>
    </lineage>
</organism>
<evidence type="ECO:0000256" key="2">
    <source>
        <dbReference type="ARBA" id="ARBA00023180"/>
    </source>
</evidence>
<keyword evidence="4" id="KW-1133">Transmembrane helix</keyword>
<sequence>MPPLINHLLEDLENDGSTVKDSVINHENNNDETSRMINTDNTNINQESIVIFSSDKFSSRSKIVGSINIRWAYLFLFVLLTIIGFGILIFFVIKNFIYINHLETFNNQYIETITQLNNRIIQLETKENFPTPTNLNQSKQYGIKIKWKPNAVTISAVNGLNRLHSPLGIYIDDDSRSIYVASWGRHCIVGWKFNETIGEIVAGSKESGNGINQLHYPTDLIVDKETNSLIICDEGNRRIVQWFRQNRTNPQIIIPHIYCARLIIDRNGDFYVSDWFNNKIIRWNMVNKEGTIVAGGNGNGNQSNQLSSPRGVFVDQDFSVYVADLENHRIMKWTKNAKEGIVVAGGNGEGNNLTQLRFPEGVIVDHFGNVYVADTKNKRIMRWNAESQEGSIILSGDSIGQQSNSFEAPGDISFDGEGNLYVVDYSNRRIQNRSSIMQQWFYGNPTVGISPTEFGQCPNFTGGSTKLSNLHCCPNSYGIATELFSRRTVVFSRIFPPFPNTDSNGTDRKMIRKMEAVFLPETTRTGTEQNLKDPAAVKKRYGPVSHKKILENMPEPVGNESA</sequence>
<feature type="transmembrane region" description="Helical" evidence="4">
    <location>
        <begin position="71"/>
        <end position="93"/>
    </location>
</feature>
<feature type="region of interest" description="Disordered" evidence="3">
    <location>
        <begin position="542"/>
        <end position="562"/>
    </location>
</feature>
<keyword evidence="2" id="KW-0325">Glycoprotein</keyword>
<dbReference type="Gene3D" id="2.120.10.30">
    <property type="entry name" value="TolB, C-terminal domain"/>
    <property type="match status" value="2"/>
</dbReference>
<protein>
    <submittedName>
        <fullName evidence="5">Uncharacterized protein</fullName>
    </submittedName>
</protein>